<comment type="caution">
    <text evidence="2">The sequence shown here is derived from an EMBL/GenBank/DDBJ whole genome shotgun (WGS) entry which is preliminary data.</text>
</comment>
<dbReference type="AlphaFoldDB" id="A0A9X3WK70"/>
<dbReference type="Pfam" id="PF13025">
    <property type="entry name" value="DUF3886"/>
    <property type="match status" value="1"/>
</dbReference>
<protein>
    <submittedName>
        <fullName evidence="2">YqkE family protein</fullName>
    </submittedName>
</protein>
<accession>A0A9X3WK70</accession>
<reference evidence="2" key="1">
    <citation type="submission" date="2022-06" db="EMBL/GenBank/DDBJ databases">
        <title>Aquibacillus sp. a new bacterium isolated from soil saline samples.</title>
        <authorList>
            <person name="Galisteo C."/>
            <person name="De La Haba R."/>
            <person name="Sanchez-Porro C."/>
            <person name="Ventosa A."/>
        </authorList>
    </citation>
    <scope>NUCLEOTIDE SEQUENCE</scope>
    <source>
        <strain evidence="2">JCM 12387</strain>
    </source>
</reference>
<gene>
    <name evidence="2" type="ORF">NC661_00705</name>
</gene>
<dbReference type="RefSeq" id="WP_259871221.1">
    <property type="nucleotide sequence ID" value="NZ_JAMQJZ010000001.1"/>
</dbReference>
<dbReference type="EMBL" id="JAMQJZ010000001">
    <property type="protein sequence ID" value="MDC3418904.1"/>
    <property type="molecule type" value="Genomic_DNA"/>
</dbReference>
<dbReference type="Proteomes" id="UP001145072">
    <property type="component" value="Unassembled WGS sequence"/>
</dbReference>
<organism evidence="2 3">
    <name type="scientific">Aquibacillus koreensis</name>
    <dbReference type="NCBI Taxonomy" id="279446"/>
    <lineage>
        <taxon>Bacteria</taxon>
        <taxon>Bacillati</taxon>
        <taxon>Bacillota</taxon>
        <taxon>Bacilli</taxon>
        <taxon>Bacillales</taxon>
        <taxon>Bacillaceae</taxon>
        <taxon>Aquibacillus</taxon>
    </lineage>
</organism>
<keyword evidence="3" id="KW-1185">Reference proteome</keyword>
<name>A0A9X3WK70_9BACI</name>
<proteinExistence type="predicted"/>
<evidence type="ECO:0000313" key="3">
    <source>
        <dbReference type="Proteomes" id="UP001145072"/>
    </source>
</evidence>
<evidence type="ECO:0000313" key="2">
    <source>
        <dbReference type="EMBL" id="MDC3418904.1"/>
    </source>
</evidence>
<dbReference type="InterPro" id="IPR024980">
    <property type="entry name" value="DUF3886"/>
</dbReference>
<evidence type="ECO:0000256" key="1">
    <source>
        <dbReference type="SAM" id="MobiDB-lite"/>
    </source>
</evidence>
<sequence length="77" mass="9435">MSKRKKVKDENSNALRDRLDLNLVSQLTEKKEKLKKQIEEDQERERKQKIEERKQKEANKSFEELLAESELDWKKYK</sequence>
<feature type="region of interest" description="Disordered" evidence="1">
    <location>
        <begin position="32"/>
        <end position="61"/>
    </location>
</feature>